<evidence type="ECO:0000256" key="2">
    <source>
        <dbReference type="ARBA" id="ARBA00022525"/>
    </source>
</evidence>
<evidence type="ECO:0000313" key="4">
    <source>
        <dbReference type="Proteomes" id="UP000284605"/>
    </source>
</evidence>
<dbReference type="EMBL" id="QYUK01000011">
    <property type="protein sequence ID" value="RJF87355.1"/>
    <property type="molecule type" value="Genomic_DNA"/>
</dbReference>
<sequence length="575" mass="59451">MSVVAELSLPDGTVIAFNEHFFDDDPGSGWVDYFLYQIAEVIAGPPRPSVYIYDFEYLHAEPTQTDDDGFDYDYRKNIDVVNQDFAAFDNLTYLTTYEVETTTTYYYYDKDDVFYFSSRIELVYVGSGDPVTTVLDTSNITPAYLLDQPGDKVGALWVDAAGADDFTLAWATIGNDGRVTRRVETIDQAQVETSPTLQGFQIAGAALGADGTLAVALRIDGAIFLAGLSPRFDLVSPVEAVDGGSDGELISLLALPGGGFAIATVVHDGGGNGATVYLRAYDEHFDRFGAQLVVAIADWGGAFLTVLEGGDVQLSWSEGGSSHSQVFDLAGIVDVGGEAADTLIGTSWSDSLSGAGGNDEIIGNGGADTLYGNEGNDILVGGLGADLLDGGTGNDIARYDTKVTVNLSDSSKSTGAAAGDTYVSVEQIRGSAENDRLEGNGANNSFQGRAGDDVLSGGAGDDLLVGNAGADRLRGGAGADQFRFDRPSDGGDIIADFTVGSDIIAVRAGGFGISTIALVSAAVPAPAGSAPVFLFSTGDGILSFDSDGTGGGAAVVIAQLTGVHALSTSDLVLIA</sequence>
<dbReference type="PANTHER" id="PTHR38340">
    <property type="entry name" value="S-LAYER PROTEIN"/>
    <property type="match status" value="1"/>
</dbReference>
<evidence type="ECO:0000256" key="1">
    <source>
        <dbReference type="ARBA" id="ARBA00004613"/>
    </source>
</evidence>
<dbReference type="SUPFAM" id="SSF51120">
    <property type="entry name" value="beta-Roll"/>
    <property type="match status" value="2"/>
</dbReference>
<dbReference type="PRINTS" id="PR00313">
    <property type="entry name" value="CABNDNGRPT"/>
</dbReference>
<protein>
    <submittedName>
        <fullName evidence="3">Calcium-binding protein</fullName>
    </submittedName>
</protein>
<reference evidence="3 4" key="1">
    <citation type="submission" date="2018-09" db="EMBL/GenBank/DDBJ databases">
        <authorList>
            <person name="Zhu H."/>
        </authorList>
    </citation>
    <scope>NUCLEOTIDE SEQUENCE [LARGE SCALE GENOMIC DNA]</scope>
    <source>
        <strain evidence="3 4">K1W22B-8</strain>
    </source>
</reference>
<dbReference type="Proteomes" id="UP000284605">
    <property type="component" value="Unassembled WGS sequence"/>
</dbReference>
<dbReference type="OrthoDB" id="7681731at2"/>
<keyword evidence="2" id="KW-0964">Secreted</keyword>
<accession>A0A418WBH1</accession>
<dbReference type="AlphaFoldDB" id="A0A418WBH1"/>
<dbReference type="GO" id="GO:0005509">
    <property type="term" value="F:calcium ion binding"/>
    <property type="evidence" value="ECO:0007669"/>
    <property type="project" value="InterPro"/>
</dbReference>
<organism evidence="3 4">
    <name type="scientific">Oleomonas cavernae</name>
    <dbReference type="NCBI Taxonomy" id="2320859"/>
    <lineage>
        <taxon>Bacteria</taxon>
        <taxon>Pseudomonadati</taxon>
        <taxon>Pseudomonadota</taxon>
        <taxon>Alphaproteobacteria</taxon>
        <taxon>Acetobacterales</taxon>
        <taxon>Acetobacteraceae</taxon>
        <taxon>Oleomonas</taxon>
    </lineage>
</organism>
<dbReference type="Pfam" id="PF00353">
    <property type="entry name" value="HemolysinCabind"/>
    <property type="match status" value="2"/>
</dbReference>
<dbReference type="InterPro" id="IPR011049">
    <property type="entry name" value="Serralysin-like_metalloprot_C"/>
</dbReference>
<comment type="subcellular location">
    <subcellularLocation>
        <location evidence="1">Secreted</location>
    </subcellularLocation>
</comment>
<dbReference type="InterPro" id="IPR050557">
    <property type="entry name" value="RTX_toxin/Mannuronan_C5-epim"/>
</dbReference>
<dbReference type="GO" id="GO:0005576">
    <property type="term" value="C:extracellular region"/>
    <property type="evidence" value="ECO:0007669"/>
    <property type="project" value="UniProtKB-SubCell"/>
</dbReference>
<dbReference type="PROSITE" id="PS00330">
    <property type="entry name" value="HEMOLYSIN_CALCIUM"/>
    <property type="match status" value="3"/>
</dbReference>
<gene>
    <name evidence="3" type="ORF">D3874_10225</name>
</gene>
<dbReference type="InterPro" id="IPR018511">
    <property type="entry name" value="Hemolysin-typ_Ca-bd_CS"/>
</dbReference>
<evidence type="ECO:0000313" key="3">
    <source>
        <dbReference type="EMBL" id="RJF87355.1"/>
    </source>
</evidence>
<dbReference type="RefSeq" id="WP_119777997.1">
    <property type="nucleotide sequence ID" value="NZ_QYUK01000011.1"/>
</dbReference>
<dbReference type="PANTHER" id="PTHR38340:SF1">
    <property type="entry name" value="S-LAYER PROTEIN"/>
    <property type="match status" value="1"/>
</dbReference>
<dbReference type="InterPro" id="IPR001343">
    <property type="entry name" value="Hemolysn_Ca-bd"/>
</dbReference>
<comment type="caution">
    <text evidence="3">The sequence shown here is derived from an EMBL/GenBank/DDBJ whole genome shotgun (WGS) entry which is preliminary data.</text>
</comment>
<name>A0A418WBH1_9PROT</name>
<keyword evidence="4" id="KW-1185">Reference proteome</keyword>
<proteinExistence type="predicted"/>
<dbReference type="Gene3D" id="2.150.10.10">
    <property type="entry name" value="Serralysin-like metalloprotease, C-terminal"/>
    <property type="match status" value="2"/>
</dbReference>